<keyword evidence="3" id="KW-1185">Reference proteome</keyword>
<dbReference type="Proteomes" id="UP000474758">
    <property type="component" value="Unassembled WGS sequence"/>
</dbReference>
<keyword evidence="1" id="KW-1133">Transmembrane helix</keyword>
<protein>
    <submittedName>
        <fullName evidence="2">Uncharacterized protein</fullName>
    </submittedName>
</protein>
<reference evidence="2 3" key="1">
    <citation type="submission" date="2020-02" db="EMBL/GenBank/DDBJ databases">
        <title>Rhodobacter translucens sp. nov., a novel bacterium isolated from activated sludge.</title>
        <authorList>
            <person name="Liu J."/>
        </authorList>
    </citation>
    <scope>NUCLEOTIDE SEQUENCE [LARGE SCALE GENOMIC DNA]</scope>
    <source>
        <strain evidence="2 3">HX-7-19</strain>
    </source>
</reference>
<comment type="caution">
    <text evidence="2">The sequence shown here is derived from an EMBL/GenBank/DDBJ whole genome shotgun (WGS) entry which is preliminary data.</text>
</comment>
<dbReference type="EMBL" id="JAALFE010000001">
    <property type="protein sequence ID" value="NGQ89283.1"/>
    <property type="molecule type" value="Genomic_DNA"/>
</dbReference>
<accession>A0A6M1U3A2</accession>
<name>A0A6M1U3A2_9RHOB</name>
<organism evidence="2 3">
    <name type="scientific">Paragemmobacter kunshanensis</name>
    <dbReference type="NCBI Taxonomy" id="2583234"/>
    <lineage>
        <taxon>Bacteria</taxon>
        <taxon>Pseudomonadati</taxon>
        <taxon>Pseudomonadota</taxon>
        <taxon>Alphaproteobacteria</taxon>
        <taxon>Rhodobacterales</taxon>
        <taxon>Paracoccaceae</taxon>
        <taxon>Paragemmobacter</taxon>
    </lineage>
</organism>
<gene>
    <name evidence="2" type="ORF">G5V65_00120</name>
</gene>
<proteinExistence type="predicted"/>
<feature type="transmembrane region" description="Helical" evidence="1">
    <location>
        <begin position="95"/>
        <end position="114"/>
    </location>
</feature>
<evidence type="ECO:0000313" key="3">
    <source>
        <dbReference type="Proteomes" id="UP000474758"/>
    </source>
</evidence>
<evidence type="ECO:0000256" key="1">
    <source>
        <dbReference type="SAM" id="Phobius"/>
    </source>
</evidence>
<keyword evidence="1" id="KW-0812">Transmembrane</keyword>
<sequence length="191" mass="21083">MALAFNLAYLNLPIFHFLSQISEAVGTKIDALPDSTKRHVENTPWFKDAVQIAKVKNLERVQFHNSRSGSLWTPFSNKLCAVLFNVLFKFRLAKVLSILLTATCCQLIILGVMIDIMPSAMVTAVLVQHTPAPFFLALLSFLWPIIVIGAGASIRIITVRQLNYTLAGLGVTAMDEAEEALKKAEQVVEAK</sequence>
<evidence type="ECO:0000313" key="2">
    <source>
        <dbReference type="EMBL" id="NGQ89283.1"/>
    </source>
</evidence>
<feature type="transmembrane region" description="Helical" evidence="1">
    <location>
        <begin position="134"/>
        <end position="154"/>
    </location>
</feature>
<dbReference type="AlphaFoldDB" id="A0A6M1U3A2"/>
<keyword evidence="1" id="KW-0472">Membrane</keyword>